<evidence type="ECO:0000256" key="1">
    <source>
        <dbReference type="SAM" id="MobiDB-lite"/>
    </source>
</evidence>
<protein>
    <submittedName>
        <fullName evidence="3">Uncharacterized protein</fullName>
    </submittedName>
</protein>
<comment type="caution">
    <text evidence="3">The sequence shown here is derived from an EMBL/GenBank/DDBJ whole genome shotgun (WGS) entry which is preliminary data.</text>
</comment>
<dbReference type="AlphaFoldDB" id="A0A7J0D215"/>
<feature type="transmembrane region" description="Helical" evidence="2">
    <location>
        <begin position="52"/>
        <end position="76"/>
    </location>
</feature>
<evidence type="ECO:0000256" key="2">
    <source>
        <dbReference type="SAM" id="Phobius"/>
    </source>
</evidence>
<dbReference type="EMBL" id="BLWD01000001">
    <property type="protein sequence ID" value="GFN08015.1"/>
    <property type="molecule type" value="Genomic_DNA"/>
</dbReference>
<dbReference type="Proteomes" id="UP000498740">
    <property type="component" value="Unassembled WGS sequence"/>
</dbReference>
<feature type="compositionally biased region" description="Pro residues" evidence="1">
    <location>
        <begin position="1"/>
        <end position="20"/>
    </location>
</feature>
<evidence type="ECO:0000313" key="4">
    <source>
        <dbReference type="Proteomes" id="UP000498740"/>
    </source>
</evidence>
<keyword evidence="2" id="KW-0812">Transmembrane</keyword>
<name>A0A7J0D215_STRMI</name>
<sequence>MSDNFPPPPPEQPQPQPQPSPEAGQQQHPVGAPQPSPWAAPAAPPRKQRTGLIVTLAVGGGLVVAGAVVALVYSVMNSLSDELALRSDRSDAPFSTPYDEEPEEGYEDEYDAEPVEPEPEAIVPEPSAEKDVTITKCTRDSTIGWPHAELKVVNESGGTASYVVFVTFVDGKGAKVTDGIATTDELAPGKSATVKAQGLGEVPAGTKCRIDQVERYPL</sequence>
<gene>
    <name evidence="3" type="ORF">Smic_65710</name>
</gene>
<keyword evidence="2" id="KW-1133">Transmembrane helix</keyword>
<keyword evidence="2" id="KW-0472">Membrane</keyword>
<feature type="region of interest" description="Disordered" evidence="1">
    <location>
        <begin position="1"/>
        <end position="44"/>
    </location>
</feature>
<reference evidence="3 4" key="1">
    <citation type="submission" date="2020-05" db="EMBL/GenBank/DDBJ databases">
        <title>Whole genome shotgun sequence of Streptomyces microflavus NBRC 13062.</title>
        <authorList>
            <person name="Komaki H."/>
            <person name="Tamura T."/>
        </authorList>
    </citation>
    <scope>NUCLEOTIDE SEQUENCE [LARGE SCALE GENOMIC DNA]</scope>
    <source>
        <strain evidence="3 4">NBRC 13062</strain>
    </source>
</reference>
<evidence type="ECO:0000313" key="3">
    <source>
        <dbReference type="EMBL" id="GFN08015.1"/>
    </source>
</evidence>
<proteinExistence type="predicted"/>
<accession>A0A7J0D215</accession>
<dbReference type="RefSeq" id="WP_015612149.1">
    <property type="nucleotide sequence ID" value="NZ_BMUG01000006.1"/>
</dbReference>
<feature type="compositionally biased region" description="Pro residues" evidence="1">
    <location>
        <begin position="32"/>
        <end position="44"/>
    </location>
</feature>
<organism evidence="3 4">
    <name type="scientific">Streptomyces microflavus</name>
    <name type="common">Streptomyces lipmanii</name>
    <dbReference type="NCBI Taxonomy" id="1919"/>
    <lineage>
        <taxon>Bacteria</taxon>
        <taxon>Bacillati</taxon>
        <taxon>Actinomycetota</taxon>
        <taxon>Actinomycetes</taxon>
        <taxon>Kitasatosporales</taxon>
        <taxon>Streptomycetaceae</taxon>
        <taxon>Streptomyces</taxon>
    </lineage>
</organism>